<evidence type="ECO:0000259" key="2">
    <source>
        <dbReference type="Pfam" id="PF03551"/>
    </source>
</evidence>
<dbReference type="InterPro" id="IPR005149">
    <property type="entry name" value="Tscrpt_reg_PadR_N"/>
</dbReference>
<dbReference type="AlphaFoldDB" id="A0AAF0CW73"/>
<dbReference type="EMBL" id="CP110232">
    <property type="protein sequence ID" value="WEG73956.1"/>
    <property type="molecule type" value="Genomic_DNA"/>
</dbReference>
<evidence type="ECO:0000313" key="4">
    <source>
        <dbReference type="Proteomes" id="UP001179647"/>
    </source>
</evidence>
<reference evidence="3" key="1">
    <citation type="submission" date="2022-10" db="EMBL/GenBank/DDBJ databases">
        <title>Vagococcus sp. isolated from poultry meat.</title>
        <authorList>
            <person name="Johansson P."/>
            <person name="Bjorkroth J."/>
        </authorList>
    </citation>
    <scope>NUCLEOTIDE SEQUENCE</scope>
    <source>
        <strain evidence="3">STAA11</strain>
    </source>
</reference>
<dbReference type="KEGG" id="vie:OL234_03325"/>
<gene>
    <name evidence="3" type="ORF">OL234_03325</name>
</gene>
<dbReference type="InterPro" id="IPR036390">
    <property type="entry name" value="WH_DNA-bd_sf"/>
</dbReference>
<keyword evidence="1" id="KW-0175">Coiled coil</keyword>
<feature type="domain" description="Transcription regulator PadR N-terminal" evidence="2">
    <location>
        <begin position="7"/>
        <end position="76"/>
    </location>
</feature>
<keyword evidence="4" id="KW-1185">Reference proteome</keyword>
<accession>A0AAF0CW73</accession>
<dbReference type="InterPro" id="IPR036388">
    <property type="entry name" value="WH-like_DNA-bd_sf"/>
</dbReference>
<organism evidence="3 4">
    <name type="scientific">Vagococcus intermedius</name>
    <dbReference type="NCBI Taxonomy" id="2991418"/>
    <lineage>
        <taxon>Bacteria</taxon>
        <taxon>Bacillati</taxon>
        <taxon>Bacillota</taxon>
        <taxon>Bacilli</taxon>
        <taxon>Lactobacillales</taxon>
        <taxon>Enterococcaceae</taxon>
        <taxon>Vagococcus</taxon>
    </lineage>
</organism>
<evidence type="ECO:0000313" key="3">
    <source>
        <dbReference type="EMBL" id="WEG73956.1"/>
    </source>
</evidence>
<protein>
    <submittedName>
        <fullName evidence="3">PadR family transcriptional regulator</fullName>
    </submittedName>
</protein>
<dbReference type="RefSeq" id="WP_275469755.1">
    <property type="nucleotide sequence ID" value="NZ_CP110232.1"/>
</dbReference>
<feature type="coiled-coil region" evidence="1">
    <location>
        <begin position="109"/>
        <end position="168"/>
    </location>
</feature>
<sequence>MLKENPGAHGYELLRLMTERHYHYVVNFTKGSFYYNLQQLEEKSWLERLEPSSPPLNKNKEAYHYQLTEAGDKQFKKLMVKYGSKTDYVTLSFYAPLLFAENYEPEEFKQLIKQQLAQTEEKIRKTQKALETPESLVPAFAKMLENSIAHHQVNLKWYQELLNEQEKEPK</sequence>
<proteinExistence type="predicted"/>
<dbReference type="SUPFAM" id="SSF46785">
    <property type="entry name" value="Winged helix' DNA-binding domain"/>
    <property type="match status" value="1"/>
</dbReference>
<name>A0AAF0CW73_9ENTE</name>
<dbReference type="Proteomes" id="UP001179647">
    <property type="component" value="Chromosome"/>
</dbReference>
<evidence type="ECO:0000256" key="1">
    <source>
        <dbReference type="SAM" id="Coils"/>
    </source>
</evidence>
<dbReference type="Gene3D" id="1.10.10.10">
    <property type="entry name" value="Winged helix-like DNA-binding domain superfamily/Winged helix DNA-binding domain"/>
    <property type="match status" value="1"/>
</dbReference>
<dbReference type="Pfam" id="PF03551">
    <property type="entry name" value="PadR"/>
    <property type="match status" value="1"/>
</dbReference>